<dbReference type="PANTHER" id="PTHR16517">
    <property type="entry name" value="TUBBY-RELATED"/>
    <property type="match status" value="1"/>
</dbReference>
<comment type="similarity">
    <text evidence="1">Belongs to the TUB family.</text>
</comment>
<accession>A0A3M7RUE7</accession>
<dbReference type="EMBL" id="REGN01002578">
    <property type="protein sequence ID" value="RNA27193.1"/>
    <property type="molecule type" value="Genomic_DNA"/>
</dbReference>
<dbReference type="InterPro" id="IPR025659">
    <property type="entry name" value="Tubby-like_C"/>
</dbReference>
<protein>
    <submittedName>
        <fullName evidence="4">Tubby-like protein</fullName>
    </submittedName>
</protein>
<sequence>MTELNKSVVSGRNLIFADRNGLVNLDTEFARPDDTNFLDYHSSSDDEDHRANTTINESFLIKRKEKKFYGAASKFDKNSLSIPSDNLLSNGARLNINSVTLDHSKDYSSSEGDLSPSLPKYPTDSNNTDESSRILVAPNDAAPTFDQNDQTPQIDLKMFDLLDKTSKKFVLQPATIGLSIKCQIFRFKGLYPEYKFYLENIDGNLLLLMTARKKKKTKTNCYIINYISFDLDDIEKYIETPLAKLKSNLFGTQFKLYDFGIKPMNDIPPQSYFLKASPNDLEFSETTSEDAQNLDANLSRREYASVTYGFNVLGLKGPRSMNVVIPGMDDKYCREEFILKFKSESLLSCWKRIEENLRADPNEKQANLKNRIRRSIFQLNKKSEKRSSNKEVESEENSMRTSNSKLDAYSNTASSQASNSKSNLRNVVKLINKSPQWNSGLNSFALNFYGRVTISSVKNYQIIHEVNPDYVVTQFGKVNKDLYTCDFSYPFCALQAFGVALSSLDNKIGCD</sequence>
<dbReference type="AlphaFoldDB" id="A0A3M7RUE7"/>
<feature type="region of interest" description="Disordered" evidence="2">
    <location>
        <begin position="379"/>
        <end position="420"/>
    </location>
</feature>
<evidence type="ECO:0000313" key="5">
    <source>
        <dbReference type="Proteomes" id="UP000276133"/>
    </source>
</evidence>
<dbReference type="PANTHER" id="PTHR16517:SF7">
    <property type="entry name" value="PROTEIN KING TUBBY"/>
    <property type="match status" value="1"/>
</dbReference>
<dbReference type="Gene3D" id="3.20.90.10">
    <property type="entry name" value="Tubby Protein, Chain A"/>
    <property type="match status" value="1"/>
</dbReference>
<dbReference type="PRINTS" id="PR01573">
    <property type="entry name" value="SUPERTUBBY"/>
</dbReference>
<organism evidence="4 5">
    <name type="scientific">Brachionus plicatilis</name>
    <name type="common">Marine rotifer</name>
    <name type="synonym">Brachionus muelleri</name>
    <dbReference type="NCBI Taxonomy" id="10195"/>
    <lineage>
        <taxon>Eukaryota</taxon>
        <taxon>Metazoa</taxon>
        <taxon>Spiralia</taxon>
        <taxon>Gnathifera</taxon>
        <taxon>Rotifera</taxon>
        <taxon>Eurotatoria</taxon>
        <taxon>Monogononta</taxon>
        <taxon>Pseudotrocha</taxon>
        <taxon>Ploima</taxon>
        <taxon>Brachionidae</taxon>
        <taxon>Brachionus</taxon>
    </lineage>
</organism>
<evidence type="ECO:0000259" key="3">
    <source>
        <dbReference type="Pfam" id="PF01167"/>
    </source>
</evidence>
<dbReference type="Pfam" id="PF01167">
    <property type="entry name" value="Tub"/>
    <property type="match status" value="1"/>
</dbReference>
<feature type="compositionally biased region" description="Basic and acidic residues" evidence="2">
    <location>
        <begin position="381"/>
        <end position="392"/>
    </location>
</feature>
<dbReference type="STRING" id="10195.A0A3M7RUE7"/>
<reference evidence="4 5" key="1">
    <citation type="journal article" date="2018" name="Sci. Rep.">
        <title>Genomic signatures of local adaptation to the degree of environmental predictability in rotifers.</title>
        <authorList>
            <person name="Franch-Gras L."/>
            <person name="Hahn C."/>
            <person name="Garcia-Roger E.M."/>
            <person name="Carmona M.J."/>
            <person name="Serra M."/>
            <person name="Gomez A."/>
        </authorList>
    </citation>
    <scope>NUCLEOTIDE SEQUENCE [LARGE SCALE GENOMIC DNA]</scope>
    <source>
        <strain evidence="4">HYR1</strain>
    </source>
</reference>
<feature type="region of interest" description="Disordered" evidence="2">
    <location>
        <begin position="105"/>
        <end position="131"/>
    </location>
</feature>
<dbReference type="OrthoDB" id="8775810at2759"/>
<gene>
    <name evidence="4" type="ORF">BpHYR1_021634</name>
</gene>
<evidence type="ECO:0000313" key="4">
    <source>
        <dbReference type="EMBL" id="RNA27193.1"/>
    </source>
</evidence>
<proteinExistence type="inferred from homology"/>
<name>A0A3M7RUE7_BRAPC</name>
<feature type="domain" description="Tubby C-terminal" evidence="3">
    <location>
        <begin position="171"/>
        <end position="506"/>
    </location>
</feature>
<dbReference type="InterPro" id="IPR000007">
    <property type="entry name" value="Tubby_C"/>
</dbReference>
<feature type="compositionally biased region" description="Polar residues" evidence="2">
    <location>
        <begin position="399"/>
        <end position="420"/>
    </location>
</feature>
<keyword evidence="5" id="KW-1185">Reference proteome</keyword>
<evidence type="ECO:0000256" key="1">
    <source>
        <dbReference type="ARBA" id="ARBA00007129"/>
    </source>
</evidence>
<dbReference type="Proteomes" id="UP000276133">
    <property type="component" value="Unassembled WGS sequence"/>
</dbReference>
<evidence type="ECO:0000256" key="2">
    <source>
        <dbReference type="SAM" id="MobiDB-lite"/>
    </source>
</evidence>
<comment type="caution">
    <text evidence="4">The sequence shown here is derived from an EMBL/GenBank/DDBJ whole genome shotgun (WGS) entry which is preliminary data.</text>
</comment>
<dbReference type="SUPFAM" id="SSF54518">
    <property type="entry name" value="Tubby C-terminal domain-like"/>
    <property type="match status" value="1"/>
</dbReference>